<dbReference type="PRINTS" id="PR00035">
    <property type="entry name" value="HTHGNTR"/>
</dbReference>
<keyword evidence="2" id="KW-0238">DNA-binding</keyword>
<evidence type="ECO:0000259" key="5">
    <source>
        <dbReference type="PROSITE" id="PS50949"/>
    </source>
</evidence>
<gene>
    <name evidence="6" type="ORF">GCM10022215_02800</name>
</gene>
<evidence type="ECO:0000256" key="1">
    <source>
        <dbReference type="ARBA" id="ARBA00023015"/>
    </source>
</evidence>
<dbReference type="InterPro" id="IPR036390">
    <property type="entry name" value="WH_DNA-bd_sf"/>
</dbReference>
<dbReference type="PANTHER" id="PTHR44846">
    <property type="entry name" value="MANNOSYL-D-GLYCERATE TRANSPORT/METABOLISM SYSTEM REPRESSOR MNGR-RELATED"/>
    <property type="match status" value="1"/>
</dbReference>
<comment type="caution">
    <text evidence="6">The sequence shown here is derived from an EMBL/GenBank/DDBJ whole genome shotgun (WGS) entry which is preliminary data.</text>
</comment>
<dbReference type="InterPro" id="IPR028978">
    <property type="entry name" value="Chorismate_lyase_/UTRA_dom_sf"/>
</dbReference>
<keyword evidence="3" id="KW-0804">Transcription</keyword>
<dbReference type="SMART" id="SM00345">
    <property type="entry name" value="HTH_GNTR"/>
    <property type="match status" value="1"/>
</dbReference>
<organism evidence="6 7">
    <name type="scientific">Nocardioides fonticola</name>
    <dbReference type="NCBI Taxonomy" id="450363"/>
    <lineage>
        <taxon>Bacteria</taxon>
        <taxon>Bacillati</taxon>
        <taxon>Actinomycetota</taxon>
        <taxon>Actinomycetes</taxon>
        <taxon>Propionibacteriales</taxon>
        <taxon>Nocardioidaceae</taxon>
        <taxon>Nocardioides</taxon>
    </lineage>
</organism>
<protein>
    <submittedName>
        <fullName evidence="6">GntR family transcriptional regulator</fullName>
    </submittedName>
</protein>
<evidence type="ECO:0000313" key="6">
    <source>
        <dbReference type="EMBL" id="GAA4108831.1"/>
    </source>
</evidence>
<dbReference type="Pfam" id="PF00392">
    <property type="entry name" value="GntR"/>
    <property type="match status" value="1"/>
</dbReference>
<evidence type="ECO:0000256" key="4">
    <source>
        <dbReference type="SAM" id="MobiDB-lite"/>
    </source>
</evidence>
<dbReference type="InterPro" id="IPR050679">
    <property type="entry name" value="Bact_HTH_transcr_reg"/>
</dbReference>
<evidence type="ECO:0000256" key="2">
    <source>
        <dbReference type="ARBA" id="ARBA00023125"/>
    </source>
</evidence>
<reference evidence="7" key="1">
    <citation type="journal article" date="2019" name="Int. J. Syst. Evol. Microbiol.">
        <title>The Global Catalogue of Microorganisms (GCM) 10K type strain sequencing project: providing services to taxonomists for standard genome sequencing and annotation.</title>
        <authorList>
            <consortium name="The Broad Institute Genomics Platform"/>
            <consortium name="The Broad Institute Genome Sequencing Center for Infectious Disease"/>
            <person name="Wu L."/>
            <person name="Ma J."/>
        </authorList>
    </citation>
    <scope>NUCLEOTIDE SEQUENCE [LARGE SCALE GENOMIC DNA]</scope>
    <source>
        <strain evidence="7">JCM 16703</strain>
    </source>
</reference>
<keyword evidence="1" id="KW-0805">Transcription regulation</keyword>
<dbReference type="RefSeq" id="WP_344731397.1">
    <property type="nucleotide sequence ID" value="NZ_BAAAZH010000001.1"/>
</dbReference>
<dbReference type="InterPro" id="IPR011663">
    <property type="entry name" value="UTRA"/>
</dbReference>
<evidence type="ECO:0000313" key="7">
    <source>
        <dbReference type="Proteomes" id="UP001501495"/>
    </source>
</evidence>
<sequence length="259" mass="27205">MDSAVDAVRRRLAERIAAGSLSPGERLGAERDLAEELGVSRATLRSALAELAATGLVRRTPGRGGGTFVAGKVTRDLSRVVGVPAMLREQGFVAGSRIVAASLRTADDATAAGLGIKTDDLVVELVRVRLADAIPISLEYARFPALRFPDLLEHPLGGSMYALLEQRYGVTPVASVERIEAVEAAPDVAGLLEVEVGSPLLAVTRTTRDADGVAFEHAHDLFRGDRTAITVHTRPDGSTVAGREDVAGGVSRAGRADRP</sequence>
<dbReference type="SMART" id="SM00866">
    <property type="entry name" value="UTRA"/>
    <property type="match status" value="1"/>
</dbReference>
<dbReference type="Proteomes" id="UP001501495">
    <property type="component" value="Unassembled WGS sequence"/>
</dbReference>
<dbReference type="SUPFAM" id="SSF46785">
    <property type="entry name" value="Winged helix' DNA-binding domain"/>
    <property type="match status" value="1"/>
</dbReference>
<name>A0ABP7XB57_9ACTN</name>
<dbReference type="Gene3D" id="3.40.1410.10">
    <property type="entry name" value="Chorismate lyase-like"/>
    <property type="match status" value="1"/>
</dbReference>
<accession>A0ABP7XB57</accession>
<evidence type="ECO:0000256" key="3">
    <source>
        <dbReference type="ARBA" id="ARBA00023163"/>
    </source>
</evidence>
<dbReference type="Gene3D" id="1.10.10.10">
    <property type="entry name" value="Winged helix-like DNA-binding domain superfamily/Winged helix DNA-binding domain"/>
    <property type="match status" value="1"/>
</dbReference>
<feature type="domain" description="HTH gntR-type" evidence="5">
    <location>
        <begin position="2"/>
        <end position="72"/>
    </location>
</feature>
<keyword evidence="7" id="KW-1185">Reference proteome</keyword>
<dbReference type="Pfam" id="PF07702">
    <property type="entry name" value="UTRA"/>
    <property type="match status" value="1"/>
</dbReference>
<feature type="region of interest" description="Disordered" evidence="4">
    <location>
        <begin position="235"/>
        <end position="259"/>
    </location>
</feature>
<dbReference type="PROSITE" id="PS50949">
    <property type="entry name" value="HTH_GNTR"/>
    <property type="match status" value="1"/>
</dbReference>
<dbReference type="InterPro" id="IPR036388">
    <property type="entry name" value="WH-like_DNA-bd_sf"/>
</dbReference>
<dbReference type="PANTHER" id="PTHR44846:SF1">
    <property type="entry name" value="MANNOSYL-D-GLYCERATE TRANSPORT_METABOLISM SYSTEM REPRESSOR MNGR-RELATED"/>
    <property type="match status" value="1"/>
</dbReference>
<dbReference type="SUPFAM" id="SSF64288">
    <property type="entry name" value="Chorismate lyase-like"/>
    <property type="match status" value="1"/>
</dbReference>
<dbReference type="InterPro" id="IPR000524">
    <property type="entry name" value="Tscrpt_reg_HTH_GntR"/>
</dbReference>
<proteinExistence type="predicted"/>
<dbReference type="CDD" id="cd07377">
    <property type="entry name" value="WHTH_GntR"/>
    <property type="match status" value="1"/>
</dbReference>
<dbReference type="EMBL" id="BAAAZH010000001">
    <property type="protein sequence ID" value="GAA4108831.1"/>
    <property type="molecule type" value="Genomic_DNA"/>
</dbReference>